<proteinExistence type="predicted"/>
<keyword evidence="3" id="KW-1185">Reference proteome</keyword>
<dbReference type="EMBL" id="MU167330">
    <property type="protein sequence ID" value="KAG0143032.1"/>
    <property type="molecule type" value="Genomic_DNA"/>
</dbReference>
<feature type="signal peptide" evidence="1">
    <location>
        <begin position="1"/>
        <end position="24"/>
    </location>
</feature>
<protein>
    <submittedName>
        <fullName evidence="2">Uncharacterized protein</fullName>
    </submittedName>
</protein>
<organism evidence="2 3">
    <name type="scientific">Cronartium quercuum f. sp. fusiforme G11</name>
    <dbReference type="NCBI Taxonomy" id="708437"/>
    <lineage>
        <taxon>Eukaryota</taxon>
        <taxon>Fungi</taxon>
        <taxon>Dikarya</taxon>
        <taxon>Basidiomycota</taxon>
        <taxon>Pucciniomycotina</taxon>
        <taxon>Pucciniomycetes</taxon>
        <taxon>Pucciniales</taxon>
        <taxon>Coleosporiaceae</taxon>
        <taxon>Cronartium</taxon>
    </lineage>
</organism>
<name>A0A9P6T8F0_9BASI</name>
<reference evidence="2" key="1">
    <citation type="submission" date="2013-11" db="EMBL/GenBank/DDBJ databases">
        <title>Genome sequence of the fusiform rust pathogen reveals effectors for host alternation and coevolution with pine.</title>
        <authorList>
            <consortium name="DOE Joint Genome Institute"/>
            <person name="Smith K."/>
            <person name="Pendleton A."/>
            <person name="Kubisiak T."/>
            <person name="Anderson C."/>
            <person name="Salamov A."/>
            <person name="Aerts A."/>
            <person name="Riley R."/>
            <person name="Clum A."/>
            <person name="Lindquist E."/>
            <person name="Ence D."/>
            <person name="Campbell M."/>
            <person name="Kronenberg Z."/>
            <person name="Feau N."/>
            <person name="Dhillon B."/>
            <person name="Hamelin R."/>
            <person name="Burleigh J."/>
            <person name="Smith J."/>
            <person name="Yandell M."/>
            <person name="Nelson C."/>
            <person name="Grigoriev I."/>
            <person name="Davis J."/>
        </authorList>
    </citation>
    <scope>NUCLEOTIDE SEQUENCE</scope>
    <source>
        <strain evidence="2">G11</strain>
    </source>
</reference>
<dbReference type="Proteomes" id="UP000886653">
    <property type="component" value="Unassembled WGS sequence"/>
</dbReference>
<accession>A0A9P6T8F0</accession>
<evidence type="ECO:0000313" key="2">
    <source>
        <dbReference type="EMBL" id="KAG0143032.1"/>
    </source>
</evidence>
<dbReference type="AlphaFoldDB" id="A0A9P6T8F0"/>
<comment type="caution">
    <text evidence="2">The sequence shown here is derived from an EMBL/GenBank/DDBJ whole genome shotgun (WGS) entry which is preliminary data.</text>
</comment>
<gene>
    <name evidence="2" type="ORF">CROQUDRAFT_661779</name>
</gene>
<keyword evidence="1" id="KW-0732">Signal</keyword>
<feature type="chain" id="PRO_5040445259" evidence="1">
    <location>
        <begin position="25"/>
        <end position="116"/>
    </location>
</feature>
<sequence>MRFGGSPLCTILLLKLILCGCILGEYKGLGISVHIPAITGWEKIKVSSPLSTCQPIPGLEFLSDSDYDLEWDLDLEYFLGAPPPIPAKLFASSAPHLRVHWELLGTLVGLIFIFLG</sequence>
<evidence type="ECO:0000313" key="3">
    <source>
        <dbReference type="Proteomes" id="UP000886653"/>
    </source>
</evidence>
<evidence type="ECO:0000256" key="1">
    <source>
        <dbReference type="SAM" id="SignalP"/>
    </source>
</evidence>